<protein>
    <submittedName>
        <fullName evidence="6">Transcriptional regulator</fullName>
    </submittedName>
</protein>
<keyword evidence="2 4" id="KW-0238">DNA-binding</keyword>
<dbReference type="Gene3D" id="1.10.10.60">
    <property type="entry name" value="Homeodomain-like"/>
    <property type="match status" value="1"/>
</dbReference>
<dbReference type="EMBL" id="ARXR01000015">
    <property type="protein sequence ID" value="MBF5053386.1"/>
    <property type="molecule type" value="Genomic_DNA"/>
</dbReference>
<dbReference type="PANTHER" id="PTHR30055">
    <property type="entry name" value="HTH-TYPE TRANSCRIPTIONAL REGULATOR RUTR"/>
    <property type="match status" value="1"/>
</dbReference>
<dbReference type="SUPFAM" id="SSF46689">
    <property type="entry name" value="Homeodomain-like"/>
    <property type="match status" value="1"/>
</dbReference>
<evidence type="ECO:0000256" key="1">
    <source>
        <dbReference type="ARBA" id="ARBA00023015"/>
    </source>
</evidence>
<dbReference type="PROSITE" id="PS50977">
    <property type="entry name" value="HTH_TETR_2"/>
    <property type="match status" value="1"/>
</dbReference>
<keyword evidence="1" id="KW-0805">Transcription regulation</keyword>
<dbReference type="SUPFAM" id="SSF48498">
    <property type="entry name" value="Tetracyclin repressor-like, C-terminal domain"/>
    <property type="match status" value="1"/>
</dbReference>
<keyword evidence="3" id="KW-0804">Transcription</keyword>
<dbReference type="Gene3D" id="1.10.357.10">
    <property type="entry name" value="Tetracycline Repressor, domain 2"/>
    <property type="match status" value="1"/>
</dbReference>
<evidence type="ECO:0000256" key="4">
    <source>
        <dbReference type="PROSITE-ProRule" id="PRU00335"/>
    </source>
</evidence>
<gene>
    <name evidence="6" type="ORF">ISO4_01988</name>
</gene>
<comment type="caution">
    <text evidence="6">The sequence shown here is derived from an EMBL/GenBank/DDBJ whole genome shotgun (WGS) entry which is preliminary data.</text>
</comment>
<dbReference type="InterPro" id="IPR041478">
    <property type="entry name" value="TetR_C_27"/>
</dbReference>
<dbReference type="InterPro" id="IPR001647">
    <property type="entry name" value="HTH_TetR"/>
</dbReference>
<evidence type="ECO:0000313" key="6">
    <source>
        <dbReference type="EMBL" id="MBF5053386.1"/>
    </source>
</evidence>
<evidence type="ECO:0000256" key="2">
    <source>
        <dbReference type="ARBA" id="ARBA00023125"/>
    </source>
</evidence>
<dbReference type="Proteomes" id="UP000644441">
    <property type="component" value="Unassembled WGS sequence"/>
</dbReference>
<feature type="DNA-binding region" description="H-T-H motif" evidence="4">
    <location>
        <begin position="38"/>
        <end position="57"/>
    </location>
</feature>
<keyword evidence="7" id="KW-1185">Reference proteome</keyword>
<organism evidence="6 7">
    <name type="scientific">Alloalcanivorax venustensis ISO4</name>
    <dbReference type="NCBI Taxonomy" id="1177184"/>
    <lineage>
        <taxon>Bacteria</taxon>
        <taxon>Pseudomonadati</taxon>
        <taxon>Pseudomonadota</taxon>
        <taxon>Gammaproteobacteria</taxon>
        <taxon>Oceanospirillales</taxon>
        <taxon>Alcanivoracaceae</taxon>
        <taxon>Alloalcanivorax</taxon>
    </lineage>
</organism>
<evidence type="ECO:0000256" key="3">
    <source>
        <dbReference type="ARBA" id="ARBA00023163"/>
    </source>
</evidence>
<dbReference type="RefSeq" id="WP_194856118.1">
    <property type="nucleotide sequence ID" value="NZ_ARXR01000015.1"/>
</dbReference>
<feature type="domain" description="HTH tetR-type" evidence="5">
    <location>
        <begin position="15"/>
        <end position="75"/>
    </location>
</feature>
<dbReference type="InterPro" id="IPR009057">
    <property type="entry name" value="Homeodomain-like_sf"/>
</dbReference>
<dbReference type="Pfam" id="PF00440">
    <property type="entry name" value="TetR_N"/>
    <property type="match status" value="1"/>
</dbReference>
<dbReference type="InterPro" id="IPR050109">
    <property type="entry name" value="HTH-type_TetR-like_transc_reg"/>
</dbReference>
<name>A0ABS0AGW3_9GAMM</name>
<dbReference type="PRINTS" id="PR00455">
    <property type="entry name" value="HTHTETR"/>
</dbReference>
<reference evidence="6 7" key="1">
    <citation type="submission" date="2012-09" db="EMBL/GenBank/DDBJ databases">
        <title>Genome Sequence of alkane-degrading Bacterium Alcanivorax venustensis ISO4.</title>
        <authorList>
            <person name="Lai Q."/>
            <person name="Shao Z."/>
        </authorList>
    </citation>
    <scope>NUCLEOTIDE SEQUENCE [LARGE SCALE GENOMIC DNA]</scope>
    <source>
        <strain evidence="6 7">ISO4</strain>
    </source>
</reference>
<dbReference type="Pfam" id="PF17935">
    <property type="entry name" value="TetR_C_27"/>
    <property type="match status" value="1"/>
</dbReference>
<accession>A0ABS0AGW3</accession>
<dbReference type="InterPro" id="IPR036271">
    <property type="entry name" value="Tet_transcr_reg_TetR-rel_C_sf"/>
</dbReference>
<dbReference type="PROSITE" id="PS01081">
    <property type="entry name" value="HTH_TETR_1"/>
    <property type="match status" value="1"/>
</dbReference>
<dbReference type="InterPro" id="IPR023772">
    <property type="entry name" value="DNA-bd_HTH_TetR-type_CS"/>
</dbReference>
<evidence type="ECO:0000259" key="5">
    <source>
        <dbReference type="PROSITE" id="PS50977"/>
    </source>
</evidence>
<evidence type="ECO:0000313" key="7">
    <source>
        <dbReference type="Proteomes" id="UP000644441"/>
    </source>
</evidence>
<sequence length="204" mass="22873">MTDNNPAGQRGPAEHERRDQILELANELFSAHGYRKTSVTDIAKAVGVSSAYLYRFFDSKQAIGEAVCAMTLAKIDVALKEIAERDDSATQRLRDLLDCLLAKGLELFLKERRMHDIVVVAIENQWHHMSVHDDIIYEAIRRIVADGRESGEFERKTPLDEVTIAIRKTAAVYGHPVLLELNDPDELKRNLAAVTGLILRSLAP</sequence>
<proteinExistence type="predicted"/>
<dbReference type="PANTHER" id="PTHR30055:SF234">
    <property type="entry name" value="HTH-TYPE TRANSCRIPTIONAL REGULATOR BETI"/>
    <property type="match status" value="1"/>
</dbReference>